<evidence type="ECO:0000313" key="4">
    <source>
        <dbReference type="Proteomes" id="UP000733611"/>
    </source>
</evidence>
<feature type="compositionally biased region" description="Low complexity" evidence="1">
    <location>
        <begin position="33"/>
        <end position="47"/>
    </location>
</feature>
<dbReference type="Pfam" id="PF09820">
    <property type="entry name" value="AAA-ATPase_like"/>
    <property type="match status" value="1"/>
</dbReference>
<feature type="domain" description="AAA-ATPase-like" evidence="2">
    <location>
        <begin position="144"/>
        <end position="225"/>
    </location>
</feature>
<organism evidence="3 4">
    <name type="scientific">Candidatus Anaerobiospirillum pullicola</name>
    <dbReference type="NCBI Taxonomy" id="2838451"/>
    <lineage>
        <taxon>Bacteria</taxon>
        <taxon>Pseudomonadati</taxon>
        <taxon>Pseudomonadota</taxon>
        <taxon>Gammaproteobacteria</taxon>
        <taxon>Aeromonadales</taxon>
        <taxon>Succinivibrionaceae</taxon>
        <taxon>Anaerobiospirillum</taxon>
    </lineage>
</organism>
<dbReference type="Proteomes" id="UP000733611">
    <property type="component" value="Unassembled WGS sequence"/>
</dbReference>
<dbReference type="PANTHER" id="PTHR34825:SF1">
    <property type="entry name" value="AAA-ATPASE-LIKE DOMAIN-CONTAINING PROTEIN"/>
    <property type="match status" value="1"/>
</dbReference>
<gene>
    <name evidence="3" type="ORF">H9847_10520</name>
</gene>
<dbReference type="InterPro" id="IPR018631">
    <property type="entry name" value="AAA-ATPase-like_dom"/>
</dbReference>
<feature type="region of interest" description="Disordered" evidence="1">
    <location>
        <begin position="1"/>
        <end position="47"/>
    </location>
</feature>
<reference evidence="3" key="1">
    <citation type="journal article" date="2021" name="PeerJ">
        <title>Extensive microbial diversity within the chicken gut microbiome revealed by metagenomics and culture.</title>
        <authorList>
            <person name="Gilroy R."/>
            <person name="Ravi A."/>
            <person name="Getino M."/>
            <person name="Pursley I."/>
            <person name="Horton D.L."/>
            <person name="Alikhan N.F."/>
            <person name="Baker D."/>
            <person name="Gharbi K."/>
            <person name="Hall N."/>
            <person name="Watson M."/>
            <person name="Adriaenssens E.M."/>
            <person name="Foster-Nyarko E."/>
            <person name="Jarju S."/>
            <person name="Secka A."/>
            <person name="Antonio M."/>
            <person name="Oren A."/>
            <person name="Chaudhuri R.R."/>
            <person name="La Ragione R."/>
            <person name="Hildebrand F."/>
            <person name="Pallen M.J."/>
        </authorList>
    </citation>
    <scope>NUCLEOTIDE SEQUENCE</scope>
    <source>
        <strain evidence="3">378</strain>
    </source>
</reference>
<feature type="region of interest" description="Disordered" evidence="1">
    <location>
        <begin position="1220"/>
        <end position="1270"/>
    </location>
</feature>
<evidence type="ECO:0000256" key="1">
    <source>
        <dbReference type="SAM" id="MobiDB-lite"/>
    </source>
</evidence>
<feature type="compositionally biased region" description="Low complexity" evidence="1">
    <location>
        <begin position="1240"/>
        <end position="1270"/>
    </location>
</feature>
<feature type="region of interest" description="Disordered" evidence="1">
    <location>
        <begin position="901"/>
        <end position="931"/>
    </location>
</feature>
<evidence type="ECO:0000259" key="2">
    <source>
        <dbReference type="Pfam" id="PF09820"/>
    </source>
</evidence>
<evidence type="ECO:0000313" key="3">
    <source>
        <dbReference type="EMBL" id="MBU3845275.1"/>
    </source>
</evidence>
<name>A0A948WYY6_9GAMM</name>
<dbReference type="EMBL" id="JAHLFE010000217">
    <property type="protein sequence ID" value="MBU3845275.1"/>
    <property type="molecule type" value="Genomic_DNA"/>
</dbReference>
<reference evidence="3" key="2">
    <citation type="submission" date="2021-04" db="EMBL/GenBank/DDBJ databases">
        <authorList>
            <person name="Gilroy R."/>
        </authorList>
    </citation>
    <scope>NUCLEOTIDE SEQUENCE</scope>
    <source>
        <strain evidence="3">378</strain>
    </source>
</reference>
<protein>
    <submittedName>
        <fullName evidence="3">AAA family ATPase</fullName>
    </submittedName>
</protein>
<sequence>MSSSSHDQHDDINRQDQDVVSLAMEINEEATPHDPTSSSPAAPDLPSLGYTGSLRLLPYLVPMEQSPHVTPDDLNVKKVKDDPNPIFVPVVRNVDDALIQHLPQLVDENRKSPFNLYALQSYYLQQHLPENTGDVAAVRFFLLRNSSFFVDKTSLLKEWLQEPNGCDYILRPQGFGKTSFLDLLQCLYEGRHELFKDTYLEDNWDWQQEPTTVLRIDFGQALNYEKWPFAPRHEGACSATDSLVCASMSSLPMNDTALVMPVEQSNAYEQMRESFRQMKQDEPEALADLDQPKPEAKLPFATRIFNLFYRECTKLTAAQAANVARHKIQQLQSKLWQERPAVLFTPEFAVELKKLGLKIEDLQEHSDLLQSPLFSDDEVAAAAAASLLTSEELDLKEKIEKIASGESLKEILGVGSTVDDMAAFTDLTGLDESFAHISSWAPERTALVQISQLLRACAQHSRVLLIDNIDSPLWECLSNWEQFNQRSKFINALLTVINRYRSAFVRIVITAIMPVTQFVNPRLPLRSSPLPISHRFSCTTAGSYFGFTLDDVMRRLYYWIEHTQWLANGDQAWLTGDSSRPYLTKEKIAETLKRQYGGYSFDHGQTEVLNPVSVILYLRNPGYERVTFWSNDYQPMMRYLMYGARLNLRTFLERMAELANNRGWLVQRQEWHYDEYTIPALPVKPVLETVAENQGRRVYDLDVSKAVFHVRDGDVTDFQPVVYPNCAYDKKPWTGEHDLIAFPYAVSPYLPLVDLSSLPVAAELLRVNGFTYSARYSDLLDYYRCRGVIPSNVITETVLQALGASKRMIEATHEDQEQEAKPKGFDIETAKQFFAENRVEPINDSEIRHQKMNYESVVNYFKNKQKTTPLTDEEKSILEQYEDELRSILVLELAVHKKKQKEQQQQQQQQQAMSDQSGASSLLPAPVGEAKPTAAASIDPLAVKTPYSVKQSEQIKDGVAINHEQLTALSIKDDVVQRQEQIQQEQAQKQQKAPVQISALSRGLRDQIYVWAQARKPESLSDIANLDALHEASEDTDAPHDRVETGITDLSPEMQHRMDLLQQARDQFAANADPLQRLEKMQQARMAQIATMLEERHAEQQAAEQRRTHAEKGQEEEVLVSTSVSEEPEAHNQYLFEILSEIAAQHSSAQHQMQENVALSEKTRQQLSLEQTVTTAYTAAISCLTMINSTISAALMYVELREALSVDANGVYQPITLKSEDGDKAKKGTGRGRKARTKKASAASKEAAAATTAPAPSVPEAATSAASAATAANDAAQDRLQRYQAEDDALNKALQQSLAHEVDMTAEAKQMADSGGTPKVTAAESTLMHLSPEQLEHAIGVMAVESREEVLMQARAFYMAMGAKVQLLENRPHERELTQLGYGELNLYQMLAALGYVRMRREQNKYLRAYVHNDESRLTLRYVMMRSFFHNEKYLEAWDATLHQIRDQDFMAKFDMQQLLKFLNAILESFTILVTTEITPALLCQLFAMWFALNMEESMMSSYVLRISTRPIVAPRPDILAAALALEHAQKMGFNLKPELIPYCPEFYSPEHQNITFVVNNKEAIVLEIEVVRTLGAVPLALAQVCQRLREAQTPLENAFGVHYEHIKHLRVRKIAIICYVNRDVCRIVLARLFSVTEPAQN</sequence>
<feature type="compositionally biased region" description="Basic and acidic residues" evidence="1">
    <location>
        <begin position="1"/>
        <end position="17"/>
    </location>
</feature>
<feature type="region of interest" description="Disordered" evidence="1">
    <location>
        <begin position="1095"/>
        <end position="1115"/>
    </location>
</feature>
<comment type="caution">
    <text evidence="3">The sequence shown here is derived from an EMBL/GenBank/DDBJ whole genome shotgun (WGS) entry which is preliminary data.</text>
</comment>
<proteinExistence type="predicted"/>
<accession>A0A948WYY6</accession>
<feature type="compositionally biased region" description="Basic residues" evidence="1">
    <location>
        <begin position="1227"/>
        <end position="1239"/>
    </location>
</feature>
<dbReference type="PANTHER" id="PTHR34825">
    <property type="entry name" value="CONSERVED PROTEIN, WITH A WEAK D-GALACTARATE DEHYDRATASE/ALTRONATE HYDROLASE DOMAIN"/>
    <property type="match status" value="1"/>
</dbReference>